<comment type="caution">
    <text evidence="1">The sequence shown here is derived from an EMBL/GenBank/DDBJ whole genome shotgun (WGS) entry which is preliminary data.</text>
</comment>
<keyword evidence="2" id="KW-1185">Reference proteome</keyword>
<sequence>MNIRTVFAAYNFAPLRSAALMPMECLCGKDTVWKKISSLLVILSLLSSCFTDFRSVDAQLLPPEEGRKLVELHVK</sequence>
<reference evidence="1" key="1">
    <citation type="submission" date="2022-02" db="EMBL/GenBank/DDBJ databases">
        <title>Plant Genome Project.</title>
        <authorList>
            <person name="Zhang R.-G."/>
        </authorList>
    </citation>
    <scope>NUCLEOTIDE SEQUENCE</scope>
    <source>
        <strain evidence="1">AT1</strain>
    </source>
</reference>
<proteinExistence type="predicted"/>
<evidence type="ECO:0000313" key="2">
    <source>
        <dbReference type="Proteomes" id="UP001062846"/>
    </source>
</evidence>
<name>A0ACC0NZS7_RHOML</name>
<accession>A0ACC0NZS7</accession>
<dbReference type="Proteomes" id="UP001062846">
    <property type="component" value="Chromosome 4"/>
</dbReference>
<evidence type="ECO:0000313" key="1">
    <source>
        <dbReference type="EMBL" id="KAI8558027.1"/>
    </source>
</evidence>
<organism evidence="1 2">
    <name type="scientific">Rhododendron molle</name>
    <name type="common">Chinese azalea</name>
    <name type="synonym">Azalea mollis</name>
    <dbReference type="NCBI Taxonomy" id="49168"/>
    <lineage>
        <taxon>Eukaryota</taxon>
        <taxon>Viridiplantae</taxon>
        <taxon>Streptophyta</taxon>
        <taxon>Embryophyta</taxon>
        <taxon>Tracheophyta</taxon>
        <taxon>Spermatophyta</taxon>
        <taxon>Magnoliopsida</taxon>
        <taxon>eudicotyledons</taxon>
        <taxon>Gunneridae</taxon>
        <taxon>Pentapetalae</taxon>
        <taxon>asterids</taxon>
        <taxon>Ericales</taxon>
        <taxon>Ericaceae</taxon>
        <taxon>Ericoideae</taxon>
        <taxon>Rhodoreae</taxon>
        <taxon>Rhododendron</taxon>
    </lineage>
</organism>
<protein>
    <submittedName>
        <fullName evidence="1">Uncharacterized protein</fullName>
    </submittedName>
</protein>
<dbReference type="EMBL" id="CM046391">
    <property type="protein sequence ID" value="KAI8558027.1"/>
    <property type="molecule type" value="Genomic_DNA"/>
</dbReference>
<gene>
    <name evidence="1" type="ORF">RHMOL_Rhmol04G0056600</name>
</gene>